<evidence type="ECO:0000313" key="1">
    <source>
        <dbReference type="EMBL" id="GID60958.1"/>
    </source>
</evidence>
<comment type="caution">
    <text evidence="1">The sequence shown here is derived from an EMBL/GenBank/DDBJ whole genome shotgun (WGS) entry which is preliminary data.</text>
</comment>
<accession>A0ABQ3XR14</accession>
<proteinExistence type="predicted"/>
<organism evidence="1 2">
    <name type="scientific">Actinoplanes couchii</name>
    <dbReference type="NCBI Taxonomy" id="403638"/>
    <lineage>
        <taxon>Bacteria</taxon>
        <taxon>Bacillati</taxon>
        <taxon>Actinomycetota</taxon>
        <taxon>Actinomycetes</taxon>
        <taxon>Micromonosporales</taxon>
        <taxon>Micromonosporaceae</taxon>
        <taxon>Actinoplanes</taxon>
    </lineage>
</organism>
<protein>
    <submittedName>
        <fullName evidence="1">Uncharacterized protein</fullName>
    </submittedName>
</protein>
<gene>
    <name evidence="1" type="ORF">Aco03nite_093620</name>
</gene>
<dbReference type="Proteomes" id="UP000612282">
    <property type="component" value="Unassembled WGS sequence"/>
</dbReference>
<name>A0ABQ3XR14_9ACTN</name>
<evidence type="ECO:0000313" key="2">
    <source>
        <dbReference type="Proteomes" id="UP000612282"/>
    </source>
</evidence>
<dbReference type="EMBL" id="BOMG01000117">
    <property type="protein sequence ID" value="GID60958.1"/>
    <property type="molecule type" value="Genomic_DNA"/>
</dbReference>
<reference evidence="1 2" key="1">
    <citation type="submission" date="2021-01" db="EMBL/GenBank/DDBJ databases">
        <title>Whole genome shotgun sequence of Actinoplanes couchii NBRC 106145.</title>
        <authorList>
            <person name="Komaki H."/>
            <person name="Tamura T."/>
        </authorList>
    </citation>
    <scope>NUCLEOTIDE SEQUENCE [LARGE SCALE GENOMIC DNA]</scope>
    <source>
        <strain evidence="1 2">NBRC 106145</strain>
    </source>
</reference>
<keyword evidence="2" id="KW-1185">Reference proteome</keyword>
<sequence>MFVHGKGFSFVMTVAMGAGKEMIVPIEGSQRIPNDRLMVVDVGTEAVPAVHATFDVRRHPLQDYS</sequence>